<dbReference type="Proteomes" id="UP000435910">
    <property type="component" value="Unassembled WGS sequence"/>
</dbReference>
<comment type="subcellular location">
    <subcellularLocation>
        <location evidence="2">Membrane</location>
        <topology evidence="2">Multi-pass membrane protein</topology>
    </subcellularLocation>
</comment>
<dbReference type="PRINTS" id="PR01780">
    <property type="entry name" value="LANTIREGPROT"/>
</dbReference>
<dbReference type="GO" id="GO:0005886">
    <property type="term" value="C:plasma membrane"/>
    <property type="evidence" value="ECO:0007669"/>
    <property type="project" value="TreeGrafter"/>
</dbReference>
<organism evidence="16 17">
    <name type="scientific">Bacillus licheniformis</name>
    <dbReference type="NCBI Taxonomy" id="1402"/>
    <lineage>
        <taxon>Bacteria</taxon>
        <taxon>Bacillati</taxon>
        <taxon>Bacillota</taxon>
        <taxon>Bacilli</taxon>
        <taxon>Bacillales</taxon>
        <taxon>Bacillaceae</taxon>
        <taxon>Bacillus</taxon>
    </lineage>
</organism>
<evidence type="ECO:0000256" key="9">
    <source>
        <dbReference type="ARBA" id="ARBA00022840"/>
    </source>
</evidence>
<evidence type="ECO:0000256" key="2">
    <source>
        <dbReference type="ARBA" id="ARBA00004141"/>
    </source>
</evidence>
<dbReference type="SUPFAM" id="SSF55874">
    <property type="entry name" value="ATPase domain of HSP90 chaperone/DNA topoisomerase II/histidine kinase"/>
    <property type="match status" value="1"/>
</dbReference>
<dbReference type="InterPro" id="IPR003661">
    <property type="entry name" value="HisK_dim/P_dom"/>
</dbReference>
<protein>
    <recommendedName>
        <fullName evidence="3">histidine kinase</fullName>
        <ecNumber evidence="3">2.7.13.3</ecNumber>
    </recommendedName>
</protein>
<proteinExistence type="predicted"/>
<reference evidence="16 17" key="1">
    <citation type="submission" date="2019-06" db="EMBL/GenBank/DDBJ databases">
        <title>Genome sequence analysis of &gt;100 Bacillus licheniformis strains suggests intrinsic resistance to this species.</title>
        <authorList>
            <person name="Wels M."/>
            <person name="Siezen R.J."/>
            <person name="Johansen E."/>
            <person name="Stuer-Lauridsen B."/>
            <person name="Bjerre K."/>
            <person name="Nielsen B.K.K."/>
        </authorList>
    </citation>
    <scope>NUCLEOTIDE SEQUENCE [LARGE SCALE GENOMIC DNA]</scope>
    <source>
        <strain evidence="16 17">BAC-16736</strain>
    </source>
</reference>
<feature type="domain" description="Histidine kinase" evidence="14">
    <location>
        <begin position="243"/>
        <end position="456"/>
    </location>
</feature>
<dbReference type="AlphaFoldDB" id="A0A415J4V7"/>
<evidence type="ECO:0000256" key="12">
    <source>
        <dbReference type="ARBA" id="ARBA00023136"/>
    </source>
</evidence>
<evidence type="ECO:0000313" key="16">
    <source>
        <dbReference type="EMBL" id="TWL30714.1"/>
    </source>
</evidence>
<dbReference type="GO" id="GO:0000155">
    <property type="term" value="F:phosphorelay sensor kinase activity"/>
    <property type="evidence" value="ECO:0007669"/>
    <property type="project" value="InterPro"/>
</dbReference>
<evidence type="ECO:0000256" key="4">
    <source>
        <dbReference type="ARBA" id="ARBA00022553"/>
    </source>
</evidence>
<dbReference type="SUPFAM" id="SSF47384">
    <property type="entry name" value="Homodimeric domain of signal transducing histidine kinase"/>
    <property type="match status" value="1"/>
</dbReference>
<evidence type="ECO:0000256" key="5">
    <source>
        <dbReference type="ARBA" id="ARBA00022679"/>
    </source>
</evidence>
<feature type="transmembrane region" description="Helical" evidence="13">
    <location>
        <begin position="153"/>
        <end position="175"/>
    </location>
</feature>
<dbReference type="Gene3D" id="3.30.565.10">
    <property type="entry name" value="Histidine kinase-like ATPase, C-terminal domain"/>
    <property type="match status" value="1"/>
</dbReference>
<evidence type="ECO:0000256" key="13">
    <source>
        <dbReference type="SAM" id="Phobius"/>
    </source>
</evidence>
<dbReference type="PANTHER" id="PTHR45528:SF8">
    <property type="entry name" value="HISTIDINE KINASE"/>
    <property type="match status" value="1"/>
</dbReference>
<evidence type="ECO:0000256" key="10">
    <source>
        <dbReference type="ARBA" id="ARBA00022989"/>
    </source>
</evidence>
<dbReference type="GO" id="GO:0005524">
    <property type="term" value="F:ATP binding"/>
    <property type="evidence" value="ECO:0007669"/>
    <property type="project" value="UniProtKB-KW"/>
</dbReference>
<dbReference type="InterPro" id="IPR003594">
    <property type="entry name" value="HATPase_dom"/>
</dbReference>
<keyword evidence="12 13" id="KW-0472">Membrane</keyword>
<keyword evidence="10 13" id="KW-1133">Transmembrane helix</keyword>
<evidence type="ECO:0000256" key="7">
    <source>
        <dbReference type="ARBA" id="ARBA00022741"/>
    </source>
</evidence>
<keyword evidence="7" id="KW-0547">Nucleotide-binding</keyword>
<keyword evidence="6 13" id="KW-0812">Transmembrane</keyword>
<evidence type="ECO:0000256" key="1">
    <source>
        <dbReference type="ARBA" id="ARBA00000085"/>
    </source>
</evidence>
<evidence type="ECO:0000259" key="14">
    <source>
        <dbReference type="PROSITE" id="PS50109"/>
    </source>
</evidence>
<dbReference type="CDD" id="cd00082">
    <property type="entry name" value="HisKA"/>
    <property type="match status" value="1"/>
</dbReference>
<evidence type="ECO:0000313" key="17">
    <source>
        <dbReference type="Proteomes" id="UP000435910"/>
    </source>
</evidence>
<dbReference type="Proteomes" id="UP000595038">
    <property type="component" value="Chromosome"/>
</dbReference>
<name>A0A415J4V7_BACLI</name>
<evidence type="ECO:0000256" key="8">
    <source>
        <dbReference type="ARBA" id="ARBA00022777"/>
    </source>
</evidence>
<dbReference type="EMBL" id="CP065647">
    <property type="protein sequence ID" value="QPR73054.1"/>
    <property type="molecule type" value="Genomic_DNA"/>
</dbReference>
<keyword evidence="11" id="KW-0902">Two-component regulatory system</keyword>
<dbReference type="Pfam" id="PF02518">
    <property type="entry name" value="HATPase_c"/>
    <property type="match status" value="1"/>
</dbReference>
<keyword evidence="8 16" id="KW-0418">Kinase</keyword>
<dbReference type="InterPro" id="IPR036097">
    <property type="entry name" value="HisK_dim/P_sf"/>
</dbReference>
<keyword evidence="5" id="KW-0808">Transferase</keyword>
<dbReference type="RefSeq" id="WP_003178633.1">
    <property type="nucleotide sequence ID" value="NZ_BOQU01000005.1"/>
</dbReference>
<dbReference type="EMBL" id="NILC01000014">
    <property type="protein sequence ID" value="TWL30714.1"/>
    <property type="molecule type" value="Genomic_DNA"/>
</dbReference>
<dbReference type="OMA" id="HYGMGLY"/>
<dbReference type="InterPro" id="IPR036890">
    <property type="entry name" value="HATPase_C_sf"/>
</dbReference>
<dbReference type="EC" id="2.7.13.3" evidence="3"/>
<gene>
    <name evidence="16" type="ORF">CHCC16736_1748</name>
    <name evidence="15" type="ORF">I6G80_01640</name>
</gene>
<reference evidence="15 18" key="2">
    <citation type="submission" date="2020-12" db="EMBL/GenBank/DDBJ databases">
        <title>FDA dAtabase for Regulatory Grade micrObial Sequences (FDA-ARGOS): Supporting development and validation of Infectious Disease Dx tests.</title>
        <authorList>
            <person name="Nelson B."/>
            <person name="Plummer A."/>
            <person name="Tallon L."/>
            <person name="Sadzewicz L."/>
            <person name="Zhao X."/>
            <person name="Boylan J."/>
            <person name="Ott S."/>
            <person name="Bowen H."/>
            <person name="Vavikolanu K."/>
            <person name="Mehta A."/>
            <person name="Aluvathingal J."/>
            <person name="Nadendla S."/>
            <person name="Myers T."/>
            <person name="Yan Y."/>
            <person name="Sichtig H."/>
        </authorList>
    </citation>
    <scope>NUCLEOTIDE SEQUENCE [LARGE SCALE GENOMIC DNA]</scope>
    <source>
        <strain evidence="15 18">FDAARGOS_923</strain>
    </source>
</reference>
<sequence length="456" mass="51928">MGIIRKKKTLRRELIKYMLTLSFSLIAITALYVLVNMIGMNAGLFYPANYNEIEAEKLKPRLQSAEQITEDMIPDTMLYAILDKKSKQKTAGNMKETNLSIVRKKIESRPYVSFSQKGYMIIERKDEYCVLEYPLRAEFRSPLLRRFLPNYELTSICIIVLLLITVVFTVTTRFANRLKEHFQTLNTIAEQIKKQNLNFTPEFSNIKEFDHVISSLMDMRNALQASLRAQWHLEKTKKEQIGALAHDIKIPVTIIKGNAELLSLSPQNQEQSEYIRYILDAGQKIEQYIDQLIHLSKTEEALHTEYREGAVKTLVESVLHETEAYIGNKSIDIVLKEQNLEGKKAVFDKQLLHRALMNIMTNAADHTPEGGRIDFEAVCTADQLIFTITDSGKGFSQDGLQKAAELFYMEDKARTSNGHYGMGLTFALRVVKLHQGDLAIKNSEAGGGQVQVTIPL</sequence>
<evidence type="ECO:0000256" key="6">
    <source>
        <dbReference type="ARBA" id="ARBA00022692"/>
    </source>
</evidence>
<comment type="catalytic activity">
    <reaction evidence="1">
        <text>ATP + protein L-histidine = ADP + protein N-phospho-L-histidine.</text>
        <dbReference type="EC" id="2.7.13.3"/>
    </reaction>
</comment>
<dbReference type="InterPro" id="IPR005467">
    <property type="entry name" value="His_kinase_dom"/>
</dbReference>
<evidence type="ECO:0000256" key="11">
    <source>
        <dbReference type="ARBA" id="ARBA00023012"/>
    </source>
</evidence>
<feature type="transmembrane region" description="Helical" evidence="13">
    <location>
        <begin position="14"/>
        <end position="35"/>
    </location>
</feature>
<dbReference type="Pfam" id="PF00512">
    <property type="entry name" value="HisKA"/>
    <property type="match status" value="1"/>
</dbReference>
<accession>A0A415J4V7</accession>
<dbReference type="InterPro" id="IPR050398">
    <property type="entry name" value="HssS/ArlS-like"/>
</dbReference>
<dbReference type="PANTHER" id="PTHR45528">
    <property type="entry name" value="SENSOR HISTIDINE KINASE CPXA"/>
    <property type="match status" value="1"/>
</dbReference>
<keyword evidence="9" id="KW-0067">ATP-binding</keyword>
<dbReference type="GeneID" id="92858722"/>
<dbReference type="SMART" id="SM00388">
    <property type="entry name" value="HisKA"/>
    <property type="match status" value="1"/>
</dbReference>
<dbReference type="PROSITE" id="PS50109">
    <property type="entry name" value="HIS_KIN"/>
    <property type="match status" value="1"/>
</dbReference>
<keyword evidence="4" id="KW-0597">Phosphoprotein</keyword>
<evidence type="ECO:0000256" key="3">
    <source>
        <dbReference type="ARBA" id="ARBA00012438"/>
    </source>
</evidence>
<dbReference type="SMART" id="SM00387">
    <property type="entry name" value="HATPase_c"/>
    <property type="match status" value="1"/>
</dbReference>
<evidence type="ECO:0000313" key="18">
    <source>
        <dbReference type="Proteomes" id="UP000595038"/>
    </source>
</evidence>
<evidence type="ECO:0000313" key="15">
    <source>
        <dbReference type="EMBL" id="QPR73054.1"/>
    </source>
</evidence>
<dbReference type="Gene3D" id="1.10.287.130">
    <property type="match status" value="1"/>
</dbReference>
<dbReference type="InterPro" id="IPR008358">
    <property type="entry name" value="Sig_transdc_His_kin/Pase_MprB"/>
</dbReference>